<reference evidence="2" key="1">
    <citation type="submission" date="2014-10" db="EMBL/GenBank/DDBJ databases">
        <authorList>
            <person name="King R."/>
        </authorList>
    </citation>
    <scope>NUCLEOTIDE SEQUENCE [LARGE SCALE GENOMIC DNA]</scope>
    <source>
        <strain evidence="2">A3/5</strain>
    </source>
</reference>
<sequence>MAVENPFSVFPREIRDKIYNYALQDTKFSNFLAHKTAYTPQRAAILYINDAIANDVKHLLYRDHEMVVHIAQPRRYTEGPTGYLSHVQNCSNLMKQRSHTFVAELWRSQY</sequence>
<proteinExistence type="predicted"/>
<dbReference type="EMBL" id="LN649229">
    <property type="protein sequence ID" value="CEI63765.1"/>
    <property type="molecule type" value="Genomic_DNA"/>
</dbReference>
<organism evidence="1 2">
    <name type="scientific">Fusarium venenatum</name>
    <dbReference type="NCBI Taxonomy" id="56646"/>
    <lineage>
        <taxon>Eukaryota</taxon>
        <taxon>Fungi</taxon>
        <taxon>Dikarya</taxon>
        <taxon>Ascomycota</taxon>
        <taxon>Pezizomycotina</taxon>
        <taxon>Sordariomycetes</taxon>
        <taxon>Hypocreomycetidae</taxon>
        <taxon>Hypocreales</taxon>
        <taxon>Nectriaceae</taxon>
        <taxon>Fusarium</taxon>
    </lineage>
</organism>
<dbReference type="GeneID" id="37251921"/>
<name>A0A2L2TU95_9HYPO</name>
<evidence type="ECO:0000313" key="2">
    <source>
        <dbReference type="Proteomes" id="UP000245910"/>
    </source>
</evidence>
<accession>A0A2L2TU95</accession>
<dbReference type="AlphaFoldDB" id="A0A2L2TU95"/>
<dbReference type="Proteomes" id="UP000245910">
    <property type="component" value="Chromosome I"/>
</dbReference>
<dbReference type="KEGG" id="fvn:FVRRES_00277"/>
<protein>
    <submittedName>
        <fullName evidence="1">Uncharacterized protein</fullName>
    </submittedName>
</protein>
<dbReference type="RefSeq" id="XP_025587485.1">
    <property type="nucleotide sequence ID" value="XM_025730898.2"/>
</dbReference>
<keyword evidence="2" id="KW-1185">Reference proteome</keyword>
<evidence type="ECO:0000313" key="1">
    <source>
        <dbReference type="EMBL" id="CEI63765.1"/>
    </source>
</evidence>
<dbReference type="OrthoDB" id="5104305at2759"/>